<dbReference type="InterPro" id="IPR029058">
    <property type="entry name" value="AB_hydrolase_fold"/>
</dbReference>
<dbReference type="GO" id="GO:0016787">
    <property type="term" value="F:hydrolase activity"/>
    <property type="evidence" value="ECO:0007669"/>
    <property type="project" value="UniProtKB-KW"/>
</dbReference>
<dbReference type="InterPro" id="IPR050266">
    <property type="entry name" value="AB_hydrolase_sf"/>
</dbReference>
<dbReference type="EMBL" id="JAYJJQ010000032">
    <property type="protein sequence ID" value="MEB3071687.1"/>
    <property type="molecule type" value="Genomic_DNA"/>
</dbReference>
<evidence type="ECO:0000313" key="3">
    <source>
        <dbReference type="EMBL" id="MEB3071687.1"/>
    </source>
</evidence>
<dbReference type="PANTHER" id="PTHR43798:SF31">
    <property type="entry name" value="AB HYDROLASE SUPERFAMILY PROTEIN YCLE"/>
    <property type="match status" value="1"/>
</dbReference>
<evidence type="ECO:0000313" key="4">
    <source>
        <dbReference type="Proteomes" id="UP001299283"/>
    </source>
</evidence>
<proteinExistence type="predicted"/>
<gene>
    <name evidence="3" type="ORF">K5L39_21155</name>
</gene>
<dbReference type="RefSeq" id="WP_225397589.1">
    <property type="nucleotide sequence ID" value="NZ_JAYJJQ010000032.1"/>
</dbReference>
<dbReference type="Gene3D" id="3.40.50.1820">
    <property type="entry name" value="alpha/beta hydrolase"/>
    <property type="match status" value="1"/>
</dbReference>
<name>A0ABU5Z2P6_9MYCO</name>
<reference evidence="3 4" key="1">
    <citation type="submission" date="2023-12" db="EMBL/GenBank/DDBJ databases">
        <title>Description of new species of Mycobacterium terrae complex isolated from sewage at the Sao Paulo Zoological Park Foundation in Brazil.</title>
        <authorList>
            <person name="Romagnoli C.L."/>
            <person name="Conceicao E.C."/>
            <person name="Machado E."/>
            <person name="Barreto L.B.P.F."/>
            <person name="Sharma A."/>
            <person name="Silva N.M."/>
            <person name="Marques L.E."/>
            <person name="Juliana M.A."/>
            <person name="Lourenco M.C.S."/>
            <person name="Digiampietri L.A."/>
            <person name="Suffys P.N."/>
            <person name="Viana-Niero C."/>
        </authorList>
    </citation>
    <scope>NUCLEOTIDE SEQUENCE [LARGE SCALE GENOMIC DNA]</scope>
    <source>
        <strain evidence="3 4">MYC017</strain>
    </source>
</reference>
<protein>
    <submittedName>
        <fullName evidence="3">Alpha/beta fold hydrolase</fullName>
    </submittedName>
</protein>
<keyword evidence="4" id="KW-1185">Reference proteome</keyword>
<accession>A0ABU5Z2P6</accession>
<organism evidence="3 4">
    <name type="scientific">[Mycobacterium] vasticus</name>
    <dbReference type="NCBI Taxonomy" id="2875777"/>
    <lineage>
        <taxon>Bacteria</taxon>
        <taxon>Bacillati</taxon>
        <taxon>Actinomycetota</taxon>
        <taxon>Actinomycetes</taxon>
        <taxon>Mycobacteriales</taxon>
        <taxon>Mycobacteriaceae</taxon>
        <taxon>Mycolicibacter</taxon>
    </lineage>
</organism>
<dbReference type="Pfam" id="PF12697">
    <property type="entry name" value="Abhydrolase_6"/>
    <property type="match status" value="1"/>
</dbReference>
<dbReference type="SUPFAM" id="SSF53474">
    <property type="entry name" value="alpha/beta-Hydrolases"/>
    <property type="match status" value="1"/>
</dbReference>
<dbReference type="InterPro" id="IPR000073">
    <property type="entry name" value="AB_hydrolase_1"/>
</dbReference>
<dbReference type="PANTHER" id="PTHR43798">
    <property type="entry name" value="MONOACYLGLYCEROL LIPASE"/>
    <property type="match status" value="1"/>
</dbReference>
<evidence type="ECO:0000259" key="2">
    <source>
        <dbReference type="Pfam" id="PF12697"/>
    </source>
</evidence>
<evidence type="ECO:0000256" key="1">
    <source>
        <dbReference type="ARBA" id="ARBA00022801"/>
    </source>
</evidence>
<feature type="domain" description="AB hydrolase-1" evidence="2">
    <location>
        <begin position="42"/>
        <end position="289"/>
    </location>
</feature>
<sequence length="310" mass="33911">MLEPAQLRFDVSADVSPNDQQCHIQATFFPPEHAGDHQLTAVVAVPGGTYTRGYWDLQVPGRESYSFAEFFARQGFAVLTLDNLGTGESTRPHRHEYLTAESVAAANAAVARQFVDRIQSGSLVPGCTSVRLVGVGHSMGGQLTAVQQAVHHSFERIALLGSSFRGCWNMGVLEESVAAEMLSNMAGTSWDSGYLNVPRELLRDLFHAPDVPDDVLAADEATVTVLPRQLGVSNLAPVGLRSVVEKIDVPIFLAFGEIADTAPDPEAEIDCYPSSPAVTLFRLPESAHNHNHATSRRVLWQRLLEWLRKW</sequence>
<keyword evidence="1 3" id="KW-0378">Hydrolase</keyword>
<comment type="caution">
    <text evidence="3">The sequence shown here is derived from an EMBL/GenBank/DDBJ whole genome shotgun (WGS) entry which is preliminary data.</text>
</comment>
<dbReference type="Proteomes" id="UP001299283">
    <property type="component" value="Unassembled WGS sequence"/>
</dbReference>